<evidence type="ECO:0000313" key="9">
    <source>
        <dbReference type="EMBL" id="KXS21917.1"/>
    </source>
</evidence>
<dbReference type="PANTHER" id="PTHR13257:SF0">
    <property type="entry name" value="NUCLEAR PORE COMPLEX PROTEIN NUP88"/>
    <property type="match status" value="1"/>
</dbReference>
<evidence type="ECO:0000313" key="10">
    <source>
        <dbReference type="Proteomes" id="UP000070544"/>
    </source>
</evidence>
<dbReference type="GO" id="GO:0005643">
    <property type="term" value="C:nuclear pore"/>
    <property type="evidence" value="ECO:0007669"/>
    <property type="project" value="UniProtKB-SubCell"/>
</dbReference>
<comment type="subcellular location">
    <subcellularLocation>
        <location evidence="1">Nucleus</location>
        <location evidence="1">Nuclear pore complex</location>
    </subcellularLocation>
</comment>
<gene>
    <name evidence="9" type="ORF">M427DRAFT_282031</name>
</gene>
<dbReference type="GO" id="GO:0017056">
    <property type="term" value="F:structural constituent of nuclear pore"/>
    <property type="evidence" value="ECO:0007669"/>
    <property type="project" value="InterPro"/>
</dbReference>
<evidence type="ECO:0000256" key="8">
    <source>
        <dbReference type="SAM" id="MobiDB-lite"/>
    </source>
</evidence>
<feature type="region of interest" description="Disordered" evidence="8">
    <location>
        <begin position="1"/>
        <end position="85"/>
    </location>
</feature>
<evidence type="ECO:0000256" key="4">
    <source>
        <dbReference type="ARBA" id="ARBA00022927"/>
    </source>
</evidence>
<reference evidence="9 10" key="1">
    <citation type="journal article" date="2015" name="Genome Biol. Evol.">
        <title>Phylogenomic analyses indicate that early fungi evolved digesting cell walls of algal ancestors of land plants.</title>
        <authorList>
            <person name="Chang Y."/>
            <person name="Wang S."/>
            <person name="Sekimoto S."/>
            <person name="Aerts A.L."/>
            <person name="Choi C."/>
            <person name="Clum A."/>
            <person name="LaButti K.M."/>
            <person name="Lindquist E.A."/>
            <person name="Yee Ngan C."/>
            <person name="Ohm R.A."/>
            <person name="Salamov A.A."/>
            <person name="Grigoriev I.V."/>
            <person name="Spatafora J.W."/>
            <person name="Berbee M.L."/>
        </authorList>
    </citation>
    <scope>NUCLEOTIDE SEQUENCE [LARGE SCALE GENOMIC DNA]</scope>
    <source>
        <strain evidence="9 10">JEL478</strain>
    </source>
</reference>
<dbReference type="Proteomes" id="UP000070544">
    <property type="component" value="Unassembled WGS sequence"/>
</dbReference>
<evidence type="ECO:0000256" key="7">
    <source>
        <dbReference type="ARBA" id="ARBA00023242"/>
    </source>
</evidence>
<dbReference type="AlphaFoldDB" id="A0A139AYX6"/>
<keyword evidence="4" id="KW-0653">Protein transport</keyword>
<dbReference type="GO" id="GO:0006406">
    <property type="term" value="P:mRNA export from nucleus"/>
    <property type="evidence" value="ECO:0007669"/>
    <property type="project" value="TreeGrafter"/>
</dbReference>
<keyword evidence="2" id="KW-0813">Transport</keyword>
<dbReference type="EMBL" id="KQ965732">
    <property type="protein sequence ID" value="KXS21917.1"/>
    <property type="molecule type" value="Genomic_DNA"/>
</dbReference>
<proteinExistence type="predicted"/>
<sequence>MSLSFLTTPSKPPTSGAATGFTSLFPSTSPGGQSPFGFGSPAGNPTGGLFGSDTSKPGGNAQGAGVGSAATGGVPPRGTSPNVGAGISGSATALPFNAPTLGSDAYVNSWLEMLALHPIFHPQRSKSVPAFPSLPRTNLIASRGEDIFVSVPGSRVVRALHLPLARDAWDTLASKSGSSKSSTSVKVSAEAVHSFATSAPFVVIAPVHPAKPHPALSPLSKKKRGANLSASPDLPTEIGFDVIQLIPNQSGRLLLVIGENRIRVIVLPRSSAISTNSTSSSTPSSGTTSNSPIIACKALDIGAFDISTDASCPIVQVAWHPMSQDAAHVCVLTLDGMLRYVI</sequence>
<keyword evidence="6" id="KW-0906">Nuclear pore complex</keyword>
<accession>A0A139AYX6</accession>
<dbReference type="OrthoDB" id="341482at2759"/>
<name>A0A139AYX6_GONPJ</name>
<keyword evidence="10" id="KW-1185">Reference proteome</keyword>
<dbReference type="InterPro" id="IPR037700">
    <property type="entry name" value="NUP88/NUP82"/>
</dbReference>
<evidence type="ECO:0000256" key="2">
    <source>
        <dbReference type="ARBA" id="ARBA00022448"/>
    </source>
</evidence>
<organism evidence="9 10">
    <name type="scientific">Gonapodya prolifera (strain JEL478)</name>
    <name type="common">Monoblepharis prolifera</name>
    <dbReference type="NCBI Taxonomy" id="1344416"/>
    <lineage>
        <taxon>Eukaryota</taxon>
        <taxon>Fungi</taxon>
        <taxon>Fungi incertae sedis</taxon>
        <taxon>Chytridiomycota</taxon>
        <taxon>Chytridiomycota incertae sedis</taxon>
        <taxon>Monoblepharidomycetes</taxon>
        <taxon>Monoblepharidales</taxon>
        <taxon>Gonapodyaceae</taxon>
        <taxon>Gonapodya</taxon>
    </lineage>
</organism>
<dbReference type="PANTHER" id="PTHR13257">
    <property type="entry name" value="NUCLEOPORIN NUP84-RELATED"/>
    <property type="match status" value="1"/>
</dbReference>
<keyword evidence="7" id="KW-0539">Nucleus</keyword>
<feature type="compositionally biased region" description="Low complexity" evidence="8">
    <location>
        <begin position="25"/>
        <end position="41"/>
    </location>
</feature>
<evidence type="ECO:0000256" key="6">
    <source>
        <dbReference type="ARBA" id="ARBA00023132"/>
    </source>
</evidence>
<dbReference type="STRING" id="1344416.A0A139AYX6"/>
<keyword evidence="3" id="KW-0509">mRNA transport</keyword>
<keyword evidence="5" id="KW-0811">Translocation</keyword>
<dbReference type="InterPro" id="IPR019321">
    <property type="entry name" value="Nucleoporin_Nup88"/>
</dbReference>
<dbReference type="GO" id="GO:0006606">
    <property type="term" value="P:protein import into nucleus"/>
    <property type="evidence" value="ECO:0007669"/>
    <property type="project" value="TreeGrafter"/>
</dbReference>
<protein>
    <submittedName>
        <fullName evidence="9">Uncharacterized protein</fullName>
    </submittedName>
</protein>
<dbReference type="GO" id="GO:0000055">
    <property type="term" value="P:ribosomal large subunit export from nucleus"/>
    <property type="evidence" value="ECO:0007669"/>
    <property type="project" value="InterPro"/>
</dbReference>
<evidence type="ECO:0000256" key="5">
    <source>
        <dbReference type="ARBA" id="ARBA00023010"/>
    </source>
</evidence>
<dbReference type="Pfam" id="PF10168">
    <property type="entry name" value="Nup88"/>
    <property type="match status" value="1"/>
</dbReference>
<evidence type="ECO:0000256" key="1">
    <source>
        <dbReference type="ARBA" id="ARBA00004567"/>
    </source>
</evidence>
<dbReference type="GO" id="GO:0000056">
    <property type="term" value="P:ribosomal small subunit export from nucleus"/>
    <property type="evidence" value="ECO:0007669"/>
    <property type="project" value="InterPro"/>
</dbReference>
<evidence type="ECO:0000256" key="3">
    <source>
        <dbReference type="ARBA" id="ARBA00022816"/>
    </source>
</evidence>